<evidence type="ECO:0000313" key="10">
    <source>
        <dbReference type="EMBL" id="ABC24459.1"/>
    </source>
</evidence>
<protein>
    <submittedName>
        <fullName evidence="10">Chemotaxis sensory transducer</fullName>
    </submittedName>
</protein>
<dbReference type="KEGG" id="rru:Rru_A3665"/>
<feature type="transmembrane region" description="Helical" evidence="6">
    <location>
        <begin position="22"/>
        <end position="45"/>
    </location>
</feature>
<sequence>MTEGCSAVRIKDLSISIRLRGAFLVLIIGTIIVAWATLGTFATVVQTNNWTNHTREVQTAVEKMRLSQIDQETGVRGFLISGEESFLEPYRANQAVFRELLQRAKTLTADNPEQQRRFDDIAAQAEIWRTRVAEREIALMNNAETIEAARALEASGAGKVPMDAIRRLSGEIAGAEEALLKQRTAEMEEALALGRNTMIVGGVVSVVLAVLLGWQLTRGIVQPVRLLTGVMGELSAGGRGVAIPETDRGDEIGQMAKAVEIFKAGLIEADRLAAEEATQRAARESRVTALETLVGGFQDRIGGLVGKLTESSSGLETTARAMSEAARATDTQAATASDAVGSASMGVRTVAAAAEELSASISEISGKVQQSSEVTQKAMARAAETDKMVGRLAEGADRIGEVVSLINAIASQTNLLALNATIEAARAGDAGKGFAVVAGEVKTLANQTARATEEIGAQIGRIQEATRETIQAIKEISGTIGEINGIVMSVASAVEEQSAATAEIARTVQRVSTNTDEVTTNVDGVSRTAKATDSAAADVLRASGDLTTVSGELGGEIDRFVGGVRQL</sequence>
<feature type="domain" description="HAMP" evidence="9">
    <location>
        <begin position="218"/>
        <end position="271"/>
    </location>
</feature>
<dbReference type="PROSITE" id="PS50111">
    <property type="entry name" value="CHEMOTAXIS_TRANSDUC_2"/>
    <property type="match status" value="1"/>
</dbReference>
<dbReference type="PATRIC" id="fig|269796.9.peg.3787"/>
<dbReference type="HOGENOM" id="CLU_000445_107_27_5"/>
<dbReference type="Pfam" id="PF05227">
    <property type="entry name" value="CHASE3"/>
    <property type="match status" value="1"/>
</dbReference>
<keyword evidence="11" id="KW-1185">Reference proteome</keyword>
<keyword evidence="2" id="KW-0997">Cell inner membrane</keyword>
<dbReference type="EMBL" id="CP000230">
    <property type="protein sequence ID" value="ABC24459.1"/>
    <property type="molecule type" value="Genomic_DNA"/>
</dbReference>
<feature type="domain" description="Methyl-accepting transducer" evidence="7">
    <location>
        <begin position="311"/>
        <end position="533"/>
    </location>
</feature>
<dbReference type="eggNOG" id="COG0840">
    <property type="taxonomic scope" value="Bacteria"/>
</dbReference>
<evidence type="ECO:0000256" key="6">
    <source>
        <dbReference type="SAM" id="Phobius"/>
    </source>
</evidence>
<evidence type="ECO:0000256" key="4">
    <source>
        <dbReference type="ARBA" id="ARBA00029447"/>
    </source>
</evidence>
<proteinExistence type="inferred from homology"/>
<evidence type="ECO:0000256" key="1">
    <source>
        <dbReference type="ARBA" id="ARBA00004429"/>
    </source>
</evidence>
<dbReference type="InterPro" id="IPR000727">
    <property type="entry name" value="T_SNARE_dom"/>
</dbReference>
<reference evidence="10 11" key="1">
    <citation type="journal article" date="2011" name="Stand. Genomic Sci.">
        <title>Complete genome sequence of Rhodospirillum rubrum type strain (S1).</title>
        <authorList>
            <person name="Munk A.C."/>
            <person name="Copeland A."/>
            <person name="Lucas S."/>
            <person name="Lapidus A."/>
            <person name="Del Rio T.G."/>
            <person name="Barry K."/>
            <person name="Detter J.C."/>
            <person name="Hammon N."/>
            <person name="Israni S."/>
            <person name="Pitluck S."/>
            <person name="Brettin T."/>
            <person name="Bruce D."/>
            <person name="Han C."/>
            <person name="Tapia R."/>
            <person name="Gilna P."/>
            <person name="Schmutz J."/>
            <person name="Larimer F."/>
            <person name="Land M."/>
            <person name="Kyrpides N.C."/>
            <person name="Mavromatis K."/>
            <person name="Richardson P."/>
            <person name="Rohde M."/>
            <person name="Goker M."/>
            <person name="Klenk H.P."/>
            <person name="Zhang Y."/>
            <person name="Roberts G.P."/>
            <person name="Reslewic S."/>
            <person name="Schwartz D.C."/>
        </authorList>
    </citation>
    <scope>NUCLEOTIDE SEQUENCE [LARGE SCALE GENOMIC DNA]</scope>
    <source>
        <strain evidence="11">ATCC 11170 / ATH 1.1.1 / DSM 467 / LMG 4362 / NCIMB 8255 / S1</strain>
    </source>
</reference>
<dbReference type="CDD" id="cd19410">
    <property type="entry name" value="HK9-like_sensor"/>
    <property type="match status" value="1"/>
</dbReference>
<dbReference type="GO" id="GO:0007165">
    <property type="term" value="P:signal transduction"/>
    <property type="evidence" value="ECO:0007669"/>
    <property type="project" value="UniProtKB-KW"/>
</dbReference>
<dbReference type="EnsemblBacteria" id="ABC24459">
    <property type="protein sequence ID" value="ABC24459"/>
    <property type="gene ID" value="Rru_A3665"/>
</dbReference>
<dbReference type="InterPro" id="IPR004089">
    <property type="entry name" value="MCPsignal_dom"/>
</dbReference>
<dbReference type="PhylomeDB" id="Q2RN36"/>
<dbReference type="Gene3D" id="1.10.287.950">
    <property type="entry name" value="Methyl-accepting chemotaxis protein"/>
    <property type="match status" value="1"/>
</dbReference>
<keyword evidence="6" id="KW-0812">Transmembrane</keyword>
<evidence type="ECO:0000256" key="5">
    <source>
        <dbReference type="PROSITE-ProRule" id="PRU00284"/>
    </source>
</evidence>
<comment type="subcellular location">
    <subcellularLocation>
        <location evidence="1">Cell inner membrane</location>
        <topology evidence="1">Multi-pass membrane protein</topology>
    </subcellularLocation>
</comment>
<dbReference type="SUPFAM" id="SSF58104">
    <property type="entry name" value="Methyl-accepting chemotaxis protein (MCP) signaling domain"/>
    <property type="match status" value="1"/>
</dbReference>
<name>Q2RN36_RHORT</name>
<dbReference type="InterPro" id="IPR007891">
    <property type="entry name" value="CHASE3"/>
</dbReference>
<evidence type="ECO:0000259" key="9">
    <source>
        <dbReference type="PROSITE" id="PS50885"/>
    </source>
</evidence>
<feature type="domain" description="T-SNARE coiled-coil homology" evidence="8">
    <location>
        <begin position="463"/>
        <end position="525"/>
    </location>
</feature>
<keyword evidence="6" id="KW-0472">Membrane</keyword>
<dbReference type="SMART" id="SM00283">
    <property type="entry name" value="MA"/>
    <property type="match status" value="1"/>
</dbReference>
<dbReference type="PANTHER" id="PTHR32089:SF112">
    <property type="entry name" value="LYSOZYME-LIKE PROTEIN-RELATED"/>
    <property type="match status" value="1"/>
</dbReference>
<evidence type="ECO:0000259" key="7">
    <source>
        <dbReference type="PROSITE" id="PS50111"/>
    </source>
</evidence>
<dbReference type="AlphaFoldDB" id="Q2RN36"/>
<dbReference type="InterPro" id="IPR003660">
    <property type="entry name" value="HAMP_dom"/>
</dbReference>
<gene>
    <name evidence="10" type="ordered locus">Rru_A3665</name>
</gene>
<dbReference type="GO" id="GO:0005886">
    <property type="term" value="C:plasma membrane"/>
    <property type="evidence" value="ECO:0007669"/>
    <property type="project" value="UniProtKB-SubCell"/>
</dbReference>
<evidence type="ECO:0000256" key="3">
    <source>
        <dbReference type="ARBA" id="ARBA00023224"/>
    </source>
</evidence>
<evidence type="ECO:0000259" key="8">
    <source>
        <dbReference type="PROSITE" id="PS50192"/>
    </source>
</evidence>
<dbReference type="Gene3D" id="6.10.340.10">
    <property type="match status" value="1"/>
</dbReference>
<dbReference type="PROSITE" id="PS50192">
    <property type="entry name" value="T_SNARE"/>
    <property type="match status" value="1"/>
</dbReference>
<dbReference type="eggNOG" id="COG5278">
    <property type="taxonomic scope" value="Bacteria"/>
</dbReference>
<dbReference type="STRING" id="269796.Rru_A3665"/>
<dbReference type="Pfam" id="PF00672">
    <property type="entry name" value="HAMP"/>
    <property type="match status" value="1"/>
</dbReference>
<dbReference type="PANTHER" id="PTHR32089">
    <property type="entry name" value="METHYL-ACCEPTING CHEMOTAXIS PROTEIN MCPB"/>
    <property type="match status" value="1"/>
</dbReference>
<keyword evidence="6" id="KW-1133">Transmembrane helix</keyword>
<dbReference type="PROSITE" id="PS50885">
    <property type="entry name" value="HAMP"/>
    <property type="match status" value="1"/>
</dbReference>
<dbReference type="Proteomes" id="UP000001929">
    <property type="component" value="Chromosome"/>
</dbReference>
<dbReference type="SMART" id="SM00304">
    <property type="entry name" value="HAMP"/>
    <property type="match status" value="1"/>
</dbReference>
<keyword evidence="3 5" id="KW-0807">Transducer</keyword>
<keyword evidence="2" id="KW-1003">Cell membrane</keyword>
<accession>Q2RN36</accession>
<dbReference type="Pfam" id="PF00015">
    <property type="entry name" value="MCPsignal"/>
    <property type="match status" value="1"/>
</dbReference>
<evidence type="ECO:0000313" key="11">
    <source>
        <dbReference type="Proteomes" id="UP000001929"/>
    </source>
</evidence>
<organism evidence="10 11">
    <name type="scientific">Rhodospirillum rubrum (strain ATCC 11170 / ATH 1.1.1 / DSM 467 / LMG 4362 / NCIMB 8255 / S1)</name>
    <dbReference type="NCBI Taxonomy" id="269796"/>
    <lineage>
        <taxon>Bacteria</taxon>
        <taxon>Pseudomonadati</taxon>
        <taxon>Pseudomonadota</taxon>
        <taxon>Alphaproteobacteria</taxon>
        <taxon>Rhodospirillales</taxon>
        <taxon>Rhodospirillaceae</taxon>
        <taxon>Rhodospirillum</taxon>
    </lineage>
</organism>
<evidence type="ECO:0000256" key="2">
    <source>
        <dbReference type="ARBA" id="ARBA00022519"/>
    </source>
</evidence>
<comment type="similarity">
    <text evidence="4">Belongs to the methyl-accepting chemotaxis (MCP) protein family.</text>
</comment>